<reference evidence="1" key="1">
    <citation type="submission" date="2019-07" db="EMBL/GenBank/DDBJ databases">
        <title>Genomic Encyclopedia of Type Strains, Phase IV (KMG-IV): sequencing the most valuable type-strain genomes for metagenomic binning, comparative biology and taxonomic classification.</title>
        <authorList>
            <person name="Goeker M."/>
        </authorList>
    </citation>
    <scope>NUCLEOTIDE SEQUENCE</scope>
    <source>
        <strain evidence="1">DSM 44596</strain>
    </source>
</reference>
<evidence type="ECO:0000313" key="1">
    <source>
        <dbReference type="EMBL" id="TYQ00550.1"/>
    </source>
</evidence>
<name>A0A652YHB9_NOCGL</name>
<proteinExistence type="predicted"/>
<gene>
    <name evidence="1" type="ORF">FNL38_11613</name>
</gene>
<dbReference type="EMBL" id="VNIQ01000016">
    <property type="protein sequence ID" value="TYQ00550.1"/>
    <property type="molecule type" value="Genomic_DNA"/>
</dbReference>
<comment type="caution">
    <text evidence="1">The sequence shown here is derived from an EMBL/GenBank/DDBJ whole genome shotgun (WGS) entry which is preliminary data.</text>
</comment>
<accession>A0A652YHB9</accession>
<sequence>MFLANAGAVPDAVRGELTIVEADLGGEAVGDLPAVVGRIPVRMSDARIGAKGRLLRTSIEIYFIAVLFGSVRSSWCHVLQTRPNFAALRRECIVTEICRANQVEYVQATTYIDVLVSGGPVAENGDCMFTPFQVIE</sequence>
<dbReference type="AlphaFoldDB" id="A0A652YHB9"/>
<protein>
    <submittedName>
        <fullName evidence="1">Uncharacterized protein</fullName>
    </submittedName>
</protein>
<organism evidence="1">
    <name type="scientific">Nocardia globerula</name>
    <dbReference type="NCBI Taxonomy" id="1818"/>
    <lineage>
        <taxon>Bacteria</taxon>
        <taxon>Bacillati</taxon>
        <taxon>Actinomycetota</taxon>
        <taxon>Actinomycetes</taxon>
        <taxon>Mycobacteriales</taxon>
        <taxon>Nocardiaceae</taxon>
        <taxon>Nocardia</taxon>
    </lineage>
</organism>